<evidence type="ECO:0000313" key="3">
    <source>
        <dbReference type="Proteomes" id="UP000294980"/>
    </source>
</evidence>
<keyword evidence="1" id="KW-0812">Transmembrane</keyword>
<dbReference type="RefSeq" id="WP_207895410.1">
    <property type="nucleotide sequence ID" value="NZ_SLWX01000020.1"/>
</dbReference>
<proteinExistence type="predicted"/>
<accession>A0A4R2KHK9</accession>
<gene>
    <name evidence="2" type="ORF">EV688_1201</name>
</gene>
<dbReference type="AlphaFoldDB" id="A0A4R2KHK9"/>
<dbReference type="EMBL" id="SLWX01000020">
    <property type="protein sequence ID" value="TCO71847.1"/>
    <property type="molecule type" value="Genomic_DNA"/>
</dbReference>
<comment type="caution">
    <text evidence="2">The sequence shown here is derived from an EMBL/GenBank/DDBJ whole genome shotgun (WGS) entry which is preliminary data.</text>
</comment>
<reference evidence="2 3" key="1">
    <citation type="submission" date="2019-03" db="EMBL/GenBank/DDBJ databases">
        <title>Genomic Encyclopedia of Type Strains, Phase IV (KMG-IV): sequencing the most valuable type-strain genomes for metagenomic binning, comparative biology and taxonomic classification.</title>
        <authorList>
            <person name="Goeker M."/>
        </authorList>
    </citation>
    <scope>NUCLEOTIDE SEQUENCE [LARGE SCALE GENOMIC DNA]</scope>
    <source>
        <strain evidence="2 3">DSM 23344</strain>
    </source>
</reference>
<keyword evidence="1" id="KW-0472">Membrane</keyword>
<evidence type="ECO:0000256" key="1">
    <source>
        <dbReference type="SAM" id="Phobius"/>
    </source>
</evidence>
<feature type="transmembrane region" description="Helical" evidence="1">
    <location>
        <begin position="86"/>
        <end position="105"/>
    </location>
</feature>
<dbReference type="Proteomes" id="UP000294980">
    <property type="component" value="Unassembled WGS sequence"/>
</dbReference>
<sequence>FTKFAIIAPRSLHVTWIIPRRYYSVKSDRLLEQRFIEQDARFEQCFVEQNARFEQRFVEQDAKFEQRFSKQETGFEQRFSKQDRTLALHTWMLGILVLVMVVPQLQDWLA</sequence>
<keyword evidence="3" id="KW-1185">Reference proteome</keyword>
<name>A0A4R2KHK9_9GAMM</name>
<organism evidence="2 3">
    <name type="scientific">Chromatocurvus halotolerans</name>
    <dbReference type="NCBI Taxonomy" id="1132028"/>
    <lineage>
        <taxon>Bacteria</taxon>
        <taxon>Pseudomonadati</taxon>
        <taxon>Pseudomonadota</taxon>
        <taxon>Gammaproteobacteria</taxon>
        <taxon>Cellvibrionales</taxon>
        <taxon>Halieaceae</taxon>
        <taxon>Chromatocurvus</taxon>
    </lineage>
</organism>
<protein>
    <submittedName>
        <fullName evidence="2">Uncharacterized protein</fullName>
    </submittedName>
</protein>
<evidence type="ECO:0000313" key="2">
    <source>
        <dbReference type="EMBL" id="TCO71847.1"/>
    </source>
</evidence>
<keyword evidence="1" id="KW-1133">Transmembrane helix</keyword>
<feature type="non-terminal residue" evidence="2">
    <location>
        <position position="1"/>
    </location>
</feature>